<name>A0A367R1H2_9NOSO</name>
<dbReference type="EMBL" id="LXQD01000293">
    <property type="protein sequence ID" value="RCJ29443.1"/>
    <property type="molecule type" value="Genomic_DNA"/>
</dbReference>
<keyword evidence="2" id="KW-1185">Reference proteome</keyword>
<evidence type="ECO:0000313" key="2">
    <source>
        <dbReference type="Proteomes" id="UP000252107"/>
    </source>
</evidence>
<dbReference type="InterPro" id="IPR028994">
    <property type="entry name" value="Integrin_alpha_N"/>
</dbReference>
<comment type="caution">
    <text evidence="1">The sequence shown here is derived from an EMBL/GenBank/DDBJ whole genome shotgun (WGS) entry which is preliminary data.</text>
</comment>
<proteinExistence type="predicted"/>
<dbReference type="SUPFAM" id="SSF69318">
    <property type="entry name" value="Integrin alpha N-terminal domain"/>
    <property type="match status" value="1"/>
</dbReference>
<organism evidence="1 2">
    <name type="scientific">Nostoc minutum NIES-26</name>
    <dbReference type="NCBI Taxonomy" id="1844469"/>
    <lineage>
        <taxon>Bacteria</taxon>
        <taxon>Bacillati</taxon>
        <taxon>Cyanobacteriota</taxon>
        <taxon>Cyanophyceae</taxon>
        <taxon>Nostocales</taxon>
        <taxon>Nostocaceae</taxon>
        <taxon>Nostoc</taxon>
    </lineage>
</organism>
<evidence type="ECO:0000313" key="1">
    <source>
        <dbReference type="EMBL" id="RCJ29443.1"/>
    </source>
</evidence>
<sequence length="155" mass="17215">MTVSRWATRQGGFWNEQQWVSGDFNGDGRDDLAKAFNDNGLASIDVHPSSGSSFGIQRWATKQSGFWNEQKWLSGDFNGDGRDDLAKAFNDNGLASIDVHPSSSSSFGIQRWATRQGGFWNEQQWASGDFTADGRDDFTKAFNDNGLVSIDVHRL</sequence>
<dbReference type="Proteomes" id="UP000252107">
    <property type="component" value="Unassembled WGS sequence"/>
</dbReference>
<accession>A0A367R1H2</accession>
<dbReference type="AlphaFoldDB" id="A0A367R1H2"/>
<protein>
    <recommendedName>
        <fullName evidence="3">VCBS repeat-containing protein</fullName>
    </recommendedName>
</protein>
<dbReference type="InterPro" id="IPR041910">
    <property type="entry name" value="Alpha_h_PorB/PorC"/>
</dbReference>
<reference evidence="1" key="1">
    <citation type="submission" date="2016-04" db="EMBL/GenBank/DDBJ databases">
        <authorList>
            <person name="Tabuchi Yagui T.R."/>
        </authorList>
    </citation>
    <scope>NUCLEOTIDE SEQUENCE [LARGE SCALE GENOMIC DNA]</scope>
    <source>
        <strain evidence="1">NIES-26</strain>
    </source>
</reference>
<gene>
    <name evidence="1" type="ORF">A6770_22190</name>
</gene>
<evidence type="ECO:0008006" key="3">
    <source>
        <dbReference type="Google" id="ProtNLM"/>
    </source>
</evidence>
<dbReference type="Gene3D" id="1.10.10.1280">
    <property type="entry name" value="Alpha-helical porin B/porin C"/>
    <property type="match status" value="3"/>
</dbReference>